<dbReference type="EMBL" id="CAIIXF020000011">
    <property type="protein sequence ID" value="CAH1800201.1"/>
    <property type="molecule type" value="Genomic_DNA"/>
</dbReference>
<dbReference type="InterPro" id="IPR000990">
    <property type="entry name" value="Innexin"/>
</dbReference>
<evidence type="ECO:0000256" key="8">
    <source>
        <dbReference type="ARBA" id="ARBA00023303"/>
    </source>
</evidence>
<feature type="compositionally biased region" description="Basic residues" evidence="10">
    <location>
        <begin position="195"/>
        <end position="211"/>
    </location>
</feature>
<evidence type="ECO:0000313" key="11">
    <source>
        <dbReference type="EMBL" id="CAH1800201.1"/>
    </source>
</evidence>
<gene>
    <name evidence="9" type="primary">inx</name>
    <name evidence="11" type="ORF">OFUS_LOCUS24124</name>
</gene>
<evidence type="ECO:0000256" key="5">
    <source>
        <dbReference type="ARBA" id="ARBA00022989"/>
    </source>
</evidence>
<feature type="transmembrane region" description="Helical" evidence="9">
    <location>
        <begin position="340"/>
        <end position="362"/>
    </location>
</feature>
<protein>
    <recommendedName>
        <fullName evidence="9">Innexin</fullName>
    </recommendedName>
</protein>
<feature type="region of interest" description="Disordered" evidence="10">
    <location>
        <begin position="180"/>
        <end position="211"/>
    </location>
</feature>
<evidence type="ECO:0000256" key="6">
    <source>
        <dbReference type="ARBA" id="ARBA00023065"/>
    </source>
</evidence>
<comment type="subcellular location">
    <subcellularLocation>
        <location evidence="1 9">Cell membrane</location>
        <topology evidence="1 9">Multi-pass membrane protein</topology>
    </subcellularLocation>
</comment>
<feature type="region of interest" description="Disordered" evidence="10">
    <location>
        <begin position="1"/>
        <end position="115"/>
    </location>
</feature>
<dbReference type="PRINTS" id="PR01262">
    <property type="entry name" value="INNEXIN"/>
</dbReference>
<evidence type="ECO:0000256" key="7">
    <source>
        <dbReference type="ARBA" id="ARBA00023136"/>
    </source>
</evidence>
<keyword evidence="5 9" id="KW-1133">Transmembrane helix</keyword>
<dbReference type="Pfam" id="PF00876">
    <property type="entry name" value="Innexin"/>
    <property type="match status" value="1"/>
</dbReference>
<evidence type="ECO:0000313" key="12">
    <source>
        <dbReference type="Proteomes" id="UP000749559"/>
    </source>
</evidence>
<name>A0A8S4Q3C8_OWEFU</name>
<comment type="similarity">
    <text evidence="9">Belongs to the pannexin family.</text>
</comment>
<feature type="compositionally biased region" description="Basic and acidic residues" evidence="10">
    <location>
        <begin position="1"/>
        <end position="23"/>
    </location>
</feature>
<keyword evidence="2 9" id="KW-0813">Transport</keyword>
<dbReference type="PROSITE" id="PS51013">
    <property type="entry name" value="PANNEXIN"/>
    <property type="match status" value="1"/>
</dbReference>
<evidence type="ECO:0000256" key="2">
    <source>
        <dbReference type="ARBA" id="ARBA00022448"/>
    </source>
</evidence>
<dbReference type="AlphaFoldDB" id="A0A8S4Q3C8"/>
<keyword evidence="3" id="KW-1003">Cell membrane</keyword>
<dbReference type="GO" id="GO:0005886">
    <property type="term" value="C:plasma membrane"/>
    <property type="evidence" value="ECO:0007669"/>
    <property type="project" value="UniProtKB-SubCell"/>
</dbReference>
<sequence length="654" mass="75143">MTRIKSRDGHDGGSGEVARERNWNSDGRLSGLQNIGQTENTLNRKSWNSERDLNRGSNTFVGKTQSNSGTPLLSEYKLVNGTSPEKQHGKINCNRDAGSGSEINSDSFGTWPIDRTNKTQTRTTFQVPLHFDVVNEPECAPSGLQAEGYLHSSELEIPKHQLPEIVIPNEKVELTELSGFDTYGPERDSESWTPLRRRSTKHRKSRQTKRKCGAGRLKASNMFELGVNILEGANNSKSVLYDAFKIITVWAGRSDDDSVDRLNYRYTTIILVLFAVLVTGKQYVGHPIACWTPTRFTEAHVEYANSLCWIKNTYVIPTIDADIPKEDALREQEEIGYYQWVPIALLCQAALFYFPCLVWRFLNDKSGINLNGLVSSVQDVHANPDNRDKMIDFMVRCIDRGLASRQDRRRGLCFKIKHRLAQMKLFCGRRHGNYLMPLYYAIKLLYIVNSMGQLLLLNIFLGTDYTLYGVQVIRDLLKGSDWTATQRFPRVTLCDFKVREVGLNVHRYTVQCVLPINLFNEKIYLFIWFWFLTIAVLTLFSFLTWIWLMVFSRRTKYIKSFLKLLGMYNGERDKKMLRTFADTYLRQDGIFVLRLLERNTSDIILSEIIAGLWENYKRNIPPLPDIDASSPTHGVVRNRNKAPSAPKYNQHRPS</sequence>
<keyword evidence="4 9" id="KW-0812">Transmembrane</keyword>
<dbReference type="Proteomes" id="UP000749559">
    <property type="component" value="Unassembled WGS sequence"/>
</dbReference>
<dbReference type="GO" id="GO:0005921">
    <property type="term" value="C:gap junction"/>
    <property type="evidence" value="ECO:0007669"/>
    <property type="project" value="UniProtKB-UniRule"/>
</dbReference>
<accession>A0A8S4Q3C8</accession>
<evidence type="ECO:0000256" key="3">
    <source>
        <dbReference type="ARBA" id="ARBA00022475"/>
    </source>
</evidence>
<evidence type="ECO:0000256" key="10">
    <source>
        <dbReference type="SAM" id="MobiDB-lite"/>
    </source>
</evidence>
<keyword evidence="6 9" id="KW-0406">Ion transport</keyword>
<evidence type="ECO:0000256" key="1">
    <source>
        <dbReference type="ARBA" id="ARBA00004651"/>
    </source>
</evidence>
<feature type="compositionally biased region" description="Polar residues" evidence="10">
    <location>
        <begin position="55"/>
        <end position="71"/>
    </location>
</feature>
<proteinExistence type="inferred from homology"/>
<dbReference type="OrthoDB" id="5867527at2759"/>
<keyword evidence="8 9" id="KW-0407">Ion channel</keyword>
<organism evidence="11 12">
    <name type="scientific">Owenia fusiformis</name>
    <name type="common">Polychaete worm</name>
    <dbReference type="NCBI Taxonomy" id="6347"/>
    <lineage>
        <taxon>Eukaryota</taxon>
        <taxon>Metazoa</taxon>
        <taxon>Spiralia</taxon>
        <taxon>Lophotrochozoa</taxon>
        <taxon>Annelida</taxon>
        <taxon>Polychaeta</taxon>
        <taxon>Sedentaria</taxon>
        <taxon>Canalipalpata</taxon>
        <taxon>Sabellida</taxon>
        <taxon>Oweniida</taxon>
        <taxon>Oweniidae</taxon>
        <taxon>Owenia</taxon>
    </lineage>
</organism>
<dbReference type="GO" id="GO:0034220">
    <property type="term" value="P:monoatomic ion transmembrane transport"/>
    <property type="evidence" value="ECO:0007669"/>
    <property type="project" value="UniProtKB-KW"/>
</dbReference>
<comment type="function">
    <text evidence="9">Structural component of the gap junctions.</text>
</comment>
<feature type="transmembrane region" description="Helical" evidence="9">
    <location>
        <begin position="438"/>
        <end position="461"/>
    </location>
</feature>
<comment type="caution">
    <text evidence="11">The sequence shown here is derived from an EMBL/GenBank/DDBJ whole genome shotgun (WGS) entry which is preliminary data.</text>
</comment>
<feature type="region of interest" description="Disordered" evidence="10">
    <location>
        <begin position="630"/>
        <end position="654"/>
    </location>
</feature>
<evidence type="ECO:0000256" key="4">
    <source>
        <dbReference type="ARBA" id="ARBA00022692"/>
    </source>
</evidence>
<evidence type="ECO:0000256" key="9">
    <source>
        <dbReference type="RuleBase" id="RU010713"/>
    </source>
</evidence>
<reference evidence="11" key="1">
    <citation type="submission" date="2022-03" db="EMBL/GenBank/DDBJ databases">
        <authorList>
            <person name="Martin C."/>
        </authorList>
    </citation>
    <scope>NUCLEOTIDE SEQUENCE</scope>
</reference>
<feature type="compositionally biased region" description="Polar residues" evidence="10">
    <location>
        <begin position="24"/>
        <end position="46"/>
    </location>
</feature>
<dbReference type="PANTHER" id="PTHR11893">
    <property type="entry name" value="INNEXIN"/>
    <property type="match status" value="1"/>
</dbReference>
<keyword evidence="7 9" id="KW-0472">Membrane</keyword>
<keyword evidence="12" id="KW-1185">Reference proteome</keyword>
<dbReference type="PANTHER" id="PTHR11893:SF36">
    <property type="entry name" value="INNEXIN-5"/>
    <property type="match status" value="1"/>
</dbReference>
<feature type="transmembrane region" description="Helical" evidence="9">
    <location>
        <begin position="523"/>
        <end position="550"/>
    </location>
</feature>
<comment type="caution">
    <text evidence="9">Lacks conserved residue(s) required for the propagation of feature annotation.</text>
</comment>